<feature type="compositionally biased region" description="Polar residues" evidence="1">
    <location>
        <begin position="1"/>
        <end position="23"/>
    </location>
</feature>
<sequence length="47" mass="5309">MLNKDLNVTNQQKKNSCKTGNVDNSKKKEKCKAIIVTSDMPVIMIEK</sequence>
<keyword evidence="3" id="KW-1185">Reference proteome</keyword>
<dbReference type="Proteomes" id="UP000607653">
    <property type="component" value="Unassembled WGS sequence"/>
</dbReference>
<reference evidence="2 3" key="1">
    <citation type="journal article" date="2020" name="Mol. Biol. Evol.">
        <title>Distinct Expression and Methylation Patterns for Genes with Different Fates following a Single Whole-Genome Duplication in Flowering Plants.</title>
        <authorList>
            <person name="Shi T."/>
            <person name="Rahmani R.S."/>
            <person name="Gugger P.F."/>
            <person name="Wang M."/>
            <person name="Li H."/>
            <person name="Zhang Y."/>
            <person name="Li Z."/>
            <person name="Wang Q."/>
            <person name="Van de Peer Y."/>
            <person name="Marchal K."/>
            <person name="Chen J."/>
        </authorList>
    </citation>
    <scope>NUCLEOTIDE SEQUENCE [LARGE SCALE GENOMIC DNA]</scope>
    <source>
        <tissue evidence="2">Leaf</tissue>
    </source>
</reference>
<comment type="caution">
    <text evidence="2">The sequence shown here is derived from an EMBL/GenBank/DDBJ whole genome shotgun (WGS) entry which is preliminary data.</text>
</comment>
<proteinExistence type="predicted"/>
<accession>A0A822XHM3</accession>
<organism evidence="2 3">
    <name type="scientific">Nelumbo nucifera</name>
    <name type="common">Sacred lotus</name>
    <dbReference type="NCBI Taxonomy" id="4432"/>
    <lineage>
        <taxon>Eukaryota</taxon>
        <taxon>Viridiplantae</taxon>
        <taxon>Streptophyta</taxon>
        <taxon>Embryophyta</taxon>
        <taxon>Tracheophyta</taxon>
        <taxon>Spermatophyta</taxon>
        <taxon>Magnoliopsida</taxon>
        <taxon>Proteales</taxon>
        <taxon>Nelumbonaceae</taxon>
        <taxon>Nelumbo</taxon>
    </lineage>
</organism>
<gene>
    <name evidence="2" type="ORF">HUJ06_019778</name>
</gene>
<evidence type="ECO:0000313" key="2">
    <source>
        <dbReference type="EMBL" id="DAD18315.1"/>
    </source>
</evidence>
<dbReference type="AlphaFoldDB" id="A0A822XHM3"/>
<name>A0A822XHM3_NELNU</name>
<evidence type="ECO:0000313" key="3">
    <source>
        <dbReference type="Proteomes" id="UP000607653"/>
    </source>
</evidence>
<dbReference type="EMBL" id="DUZY01000001">
    <property type="protein sequence ID" value="DAD18315.1"/>
    <property type="molecule type" value="Genomic_DNA"/>
</dbReference>
<protein>
    <submittedName>
        <fullName evidence="2">Uncharacterized protein</fullName>
    </submittedName>
</protein>
<evidence type="ECO:0000256" key="1">
    <source>
        <dbReference type="SAM" id="MobiDB-lite"/>
    </source>
</evidence>
<feature type="region of interest" description="Disordered" evidence="1">
    <location>
        <begin position="1"/>
        <end position="24"/>
    </location>
</feature>